<dbReference type="InterPro" id="IPR031166">
    <property type="entry name" value="G_ENGA"/>
</dbReference>
<dbReference type="Pfam" id="PF14714">
    <property type="entry name" value="KH_dom-like"/>
    <property type="match status" value="1"/>
</dbReference>
<dbReference type="CDD" id="cd01895">
    <property type="entry name" value="EngA2"/>
    <property type="match status" value="1"/>
</dbReference>
<dbReference type="PROSITE" id="PS51712">
    <property type="entry name" value="G_ENGA"/>
    <property type="match status" value="1"/>
</dbReference>
<dbReference type="InterPro" id="IPR027417">
    <property type="entry name" value="P-loop_NTPase"/>
</dbReference>
<dbReference type="Pfam" id="PF01926">
    <property type="entry name" value="MMR_HSR1"/>
    <property type="match status" value="1"/>
</dbReference>
<dbReference type="InterPro" id="IPR005225">
    <property type="entry name" value="Small_GTP-bd"/>
</dbReference>
<feature type="non-terminal residue" evidence="10">
    <location>
        <position position="1"/>
    </location>
</feature>
<keyword evidence="3" id="KW-0690">Ribosome biogenesis</keyword>
<dbReference type="Gene3D" id="3.30.300.20">
    <property type="match status" value="1"/>
</dbReference>
<dbReference type="AlphaFoldDB" id="A0A2W5N2C8"/>
<evidence type="ECO:0000256" key="4">
    <source>
        <dbReference type="ARBA" id="ARBA00022737"/>
    </source>
</evidence>
<dbReference type="InterPro" id="IPR006073">
    <property type="entry name" value="GTP-bd"/>
</dbReference>
<dbReference type="InterPro" id="IPR032859">
    <property type="entry name" value="KH_dom-like"/>
</dbReference>
<gene>
    <name evidence="10" type="primary">der</name>
    <name evidence="10" type="ORF">DI551_08850</name>
</gene>
<dbReference type="FunFam" id="3.30.300.20:FF:000004">
    <property type="entry name" value="GTPase Der"/>
    <property type="match status" value="1"/>
</dbReference>
<feature type="domain" description="EngA-type G" evidence="9">
    <location>
        <begin position="44"/>
        <end position="219"/>
    </location>
</feature>
<organism evidence="10 11">
    <name type="scientific">Micavibrio aeruginosavorus</name>
    <dbReference type="NCBI Taxonomy" id="349221"/>
    <lineage>
        <taxon>Bacteria</taxon>
        <taxon>Pseudomonadati</taxon>
        <taxon>Bdellovibrionota</taxon>
        <taxon>Bdellovibrionia</taxon>
        <taxon>Bdellovibrionales</taxon>
        <taxon>Pseudobdellovibrionaceae</taxon>
        <taxon>Micavibrio</taxon>
    </lineage>
</organism>
<evidence type="ECO:0000256" key="3">
    <source>
        <dbReference type="ARBA" id="ARBA00022517"/>
    </source>
</evidence>
<accession>A0A2W5N2C8</accession>
<dbReference type="EMBL" id="QFQB01000069">
    <property type="protein sequence ID" value="PZQ44975.1"/>
    <property type="molecule type" value="Genomic_DNA"/>
</dbReference>
<evidence type="ECO:0000256" key="2">
    <source>
        <dbReference type="ARBA" id="ARBA00020953"/>
    </source>
</evidence>
<keyword evidence="5" id="KW-0547">Nucleotide-binding</keyword>
<keyword evidence="4" id="KW-0677">Repeat</keyword>
<dbReference type="FunFam" id="3.40.50.300:FF:000040">
    <property type="entry name" value="GTPase Der"/>
    <property type="match status" value="1"/>
</dbReference>
<keyword evidence="6" id="KW-0342">GTP-binding</keyword>
<evidence type="ECO:0000313" key="11">
    <source>
        <dbReference type="Proteomes" id="UP000249417"/>
    </source>
</evidence>
<dbReference type="PANTHER" id="PTHR43834">
    <property type="entry name" value="GTPASE DER"/>
    <property type="match status" value="1"/>
</dbReference>
<proteinExistence type="inferred from homology"/>
<evidence type="ECO:0000313" key="10">
    <source>
        <dbReference type="EMBL" id="PZQ44975.1"/>
    </source>
</evidence>
<sequence length="309" mass="35029">KLEEAPIEDDIDYIDIENIDDLEGDETFDFAALVPDKDIYEKPLKIAIVGRPNAGKSTLVNALLEDNRVMVGPEAGITRDAIAVDWEYKGRKIKLVDTAGLRKKARVQDKIEKLSVDDTMRAIRLAQIVVMVVDAEVMFEKQDQQIADHVLKEGRALIIAVNKWDIVDDKKKTLEKLQYSLDTGLAQVKDLPVVTISALNGRNLHSLMDAMFETYETWTKRISTSKMNRWLAARESQNPAPMVSGRSNRLKYMTQINIRPPTFALWVSRAGELPDTYKRYLVNALRADFDLKGVPVRLMVRASKNPFVD</sequence>
<dbReference type="GO" id="GO:0042254">
    <property type="term" value="P:ribosome biogenesis"/>
    <property type="evidence" value="ECO:0007669"/>
    <property type="project" value="UniProtKB-KW"/>
</dbReference>
<dbReference type="GO" id="GO:0005525">
    <property type="term" value="F:GTP binding"/>
    <property type="evidence" value="ECO:0007669"/>
    <property type="project" value="UniProtKB-KW"/>
</dbReference>
<evidence type="ECO:0000256" key="5">
    <source>
        <dbReference type="ARBA" id="ARBA00022741"/>
    </source>
</evidence>
<evidence type="ECO:0000256" key="1">
    <source>
        <dbReference type="ARBA" id="ARBA00008279"/>
    </source>
</evidence>
<evidence type="ECO:0000256" key="8">
    <source>
        <dbReference type="PROSITE-ProRule" id="PRU01049"/>
    </source>
</evidence>
<dbReference type="PRINTS" id="PR00326">
    <property type="entry name" value="GTP1OBG"/>
</dbReference>
<evidence type="ECO:0000256" key="7">
    <source>
        <dbReference type="ARBA" id="ARBA00032345"/>
    </source>
</evidence>
<dbReference type="SUPFAM" id="SSF52540">
    <property type="entry name" value="P-loop containing nucleoside triphosphate hydrolases"/>
    <property type="match status" value="1"/>
</dbReference>
<comment type="caution">
    <text evidence="10">The sequence shown here is derived from an EMBL/GenBank/DDBJ whole genome shotgun (WGS) entry which is preliminary data.</text>
</comment>
<evidence type="ECO:0000256" key="6">
    <source>
        <dbReference type="ARBA" id="ARBA00023134"/>
    </source>
</evidence>
<protein>
    <recommendedName>
        <fullName evidence="2">GTPase Der</fullName>
    </recommendedName>
    <alternativeName>
        <fullName evidence="7">GTP-binding protein EngA</fullName>
    </alternativeName>
</protein>
<evidence type="ECO:0000259" key="9">
    <source>
        <dbReference type="PROSITE" id="PS51712"/>
    </source>
</evidence>
<dbReference type="NCBIfam" id="TIGR00231">
    <property type="entry name" value="small_GTP"/>
    <property type="match status" value="1"/>
</dbReference>
<name>A0A2W5N2C8_9BACT</name>
<reference evidence="10 11" key="1">
    <citation type="submission" date="2017-08" db="EMBL/GenBank/DDBJ databases">
        <title>Infants hospitalized years apart are colonized by the same room-sourced microbial strains.</title>
        <authorList>
            <person name="Brooks B."/>
            <person name="Olm M.R."/>
            <person name="Firek B.A."/>
            <person name="Baker R."/>
            <person name="Thomas B.C."/>
            <person name="Morowitz M.J."/>
            <person name="Banfield J.F."/>
        </authorList>
    </citation>
    <scope>NUCLEOTIDE SEQUENCE [LARGE SCALE GENOMIC DNA]</scope>
    <source>
        <strain evidence="10">S2_005_002_R2_29</strain>
    </source>
</reference>
<dbReference type="Proteomes" id="UP000249417">
    <property type="component" value="Unassembled WGS sequence"/>
</dbReference>
<dbReference type="InterPro" id="IPR016484">
    <property type="entry name" value="GTPase_Der"/>
</dbReference>
<dbReference type="PANTHER" id="PTHR43834:SF6">
    <property type="entry name" value="GTPASE DER"/>
    <property type="match status" value="1"/>
</dbReference>
<dbReference type="NCBIfam" id="TIGR03594">
    <property type="entry name" value="GTPase_EngA"/>
    <property type="match status" value="1"/>
</dbReference>
<comment type="similarity">
    <text evidence="1 8">Belongs to the TRAFAC class TrmE-Era-EngA-EngB-Septin-like GTPase superfamily. EngA (Der) GTPase family.</text>
</comment>
<dbReference type="InterPro" id="IPR015946">
    <property type="entry name" value="KH_dom-like_a/b"/>
</dbReference>
<dbReference type="Gene3D" id="3.40.50.300">
    <property type="entry name" value="P-loop containing nucleotide triphosphate hydrolases"/>
    <property type="match status" value="1"/>
</dbReference>